<dbReference type="STRING" id="1121416.SAMN02745220_01680"/>
<dbReference type="AlphaFoldDB" id="A0A1M7Y3W7"/>
<dbReference type="PANTHER" id="PTHR42915:SF1">
    <property type="entry name" value="PEPTIDOGLYCAN BETA-N-ACETYLMURAMIDASE NAMZ"/>
    <property type="match status" value="1"/>
</dbReference>
<dbReference type="Proteomes" id="UP000184603">
    <property type="component" value="Unassembled WGS sequence"/>
</dbReference>
<gene>
    <name evidence="3" type="ORF">SAMN02745220_01680</name>
</gene>
<evidence type="ECO:0000259" key="1">
    <source>
        <dbReference type="Pfam" id="PF07075"/>
    </source>
</evidence>
<dbReference type="Pfam" id="PF07075">
    <property type="entry name" value="NamZ_N"/>
    <property type="match status" value="1"/>
</dbReference>
<dbReference type="GO" id="GO:0033922">
    <property type="term" value="F:peptidoglycan beta-N-acetylmuramidase activity"/>
    <property type="evidence" value="ECO:0007669"/>
    <property type="project" value="InterPro"/>
</dbReference>
<reference evidence="3 4" key="1">
    <citation type="submission" date="2016-12" db="EMBL/GenBank/DDBJ databases">
        <authorList>
            <person name="Song W.-J."/>
            <person name="Kurnit D.M."/>
        </authorList>
    </citation>
    <scope>NUCLEOTIDE SEQUENCE [LARGE SCALE GENOMIC DNA]</scope>
    <source>
        <strain evidence="3 4">DSM 18488</strain>
    </source>
</reference>
<keyword evidence="4" id="KW-1185">Reference proteome</keyword>
<dbReference type="InterPro" id="IPR008302">
    <property type="entry name" value="NamZ"/>
</dbReference>
<sequence>MLHIGLECLLRTNPAWLKNKRLALLSNQASTGRDLRHTRFHIEEHFPGQLTCLFSPQHGFFAEKQDNMIESAHHTDPETGLMVYSLYGDSRRPERHMYDHFDVLLIDIVDVGTRVYTFLYTMAYCLEMAAETGKKVVVLDRPNPVGGEMVEGNILEPEWTSFVGLYPLPMRHGLTFGELALFINSEFCIGADLEVIAMEGWSRSMLFRDTGFPWVFPSPNMPTPETALVYPGQVIWEGTTVSEGRGTTMPFELFGAPYWNCKEILNILDATPLPGCYLRPISFEPTSGKYGEITCRGFQLHVTEPGKFMPYRTSLAILQAVIHLSPDEFEYKKTPYEYEFERLPMDLILGSQRVRTEIEAMKPIMEIEGSWQQELQEFREIRKRYLLYQ</sequence>
<feature type="domain" description="Peptidoglycan beta-N-acetylmuramidase NamZ C-terminal" evidence="2">
    <location>
        <begin position="228"/>
        <end position="388"/>
    </location>
</feature>
<evidence type="ECO:0000259" key="2">
    <source>
        <dbReference type="Pfam" id="PF20732"/>
    </source>
</evidence>
<protein>
    <submittedName>
        <fullName evidence="3">Uncharacterized conserved protein YbbC, DUF1343 family</fullName>
    </submittedName>
</protein>
<proteinExistence type="predicted"/>
<dbReference type="Gene3D" id="3.40.50.12170">
    <property type="entry name" value="Uncharacterised protein PF07075, DUF1343"/>
    <property type="match status" value="1"/>
</dbReference>
<dbReference type="InterPro" id="IPR048503">
    <property type="entry name" value="NamZ_C"/>
</dbReference>
<dbReference type="Pfam" id="PF20732">
    <property type="entry name" value="NamZ_C"/>
    <property type="match status" value="1"/>
</dbReference>
<feature type="domain" description="Peptidoglycan beta-N-acetylmuramidase NamZ N-terminal" evidence="1">
    <location>
        <begin position="23"/>
        <end position="224"/>
    </location>
</feature>
<name>A0A1M7Y3W7_9BACT</name>
<dbReference type="PIRSF" id="PIRSF016719">
    <property type="entry name" value="UCP016719"/>
    <property type="match status" value="1"/>
</dbReference>
<dbReference type="OrthoDB" id="5705574at2"/>
<accession>A0A1M7Y3W7</accession>
<organism evidence="3 4">
    <name type="scientific">Desulfopila aestuarii DSM 18488</name>
    <dbReference type="NCBI Taxonomy" id="1121416"/>
    <lineage>
        <taxon>Bacteria</taxon>
        <taxon>Pseudomonadati</taxon>
        <taxon>Thermodesulfobacteriota</taxon>
        <taxon>Desulfobulbia</taxon>
        <taxon>Desulfobulbales</taxon>
        <taxon>Desulfocapsaceae</taxon>
        <taxon>Desulfopila</taxon>
    </lineage>
</organism>
<dbReference type="RefSeq" id="WP_073612992.1">
    <property type="nucleotide sequence ID" value="NZ_FRFE01000006.1"/>
</dbReference>
<evidence type="ECO:0000313" key="4">
    <source>
        <dbReference type="Proteomes" id="UP000184603"/>
    </source>
</evidence>
<dbReference type="InterPro" id="IPR048502">
    <property type="entry name" value="NamZ_N"/>
</dbReference>
<dbReference type="PANTHER" id="PTHR42915">
    <property type="entry name" value="HYPOTHETICAL 460 KDA PROTEIN IN FEUA-SIGW INTERGENIC REGION [PRECURSOR]"/>
    <property type="match status" value="1"/>
</dbReference>
<evidence type="ECO:0000313" key="3">
    <source>
        <dbReference type="EMBL" id="SHO46890.1"/>
    </source>
</evidence>
<dbReference type="Gene3D" id="3.90.1150.140">
    <property type="match status" value="1"/>
</dbReference>
<dbReference type="EMBL" id="FRFE01000006">
    <property type="protein sequence ID" value="SHO46890.1"/>
    <property type="molecule type" value="Genomic_DNA"/>
</dbReference>